<accession>A0A8S1IV98</accession>
<keyword evidence="2" id="KW-1185">Reference proteome</keyword>
<sequence>VSSAPVEVLVTDTPDYYAVDVDNPTGHVNVGGALTIQASFKSYATGDKPGFGVPYQPEQVELVEGEQVLGTITPGYGLAVGEVDLSGLSDGAHDLRLRATIQGNTVLSPAFTVSKLQPVMDYWQDFAPNETLRGENARLFETADGLMLLAHTCARECSVKAYRYNDSNDRWEEIRFSREYHRNRDGAVETSVNQTASLDLPVYVGWGWPSADARQIHTPNALAARPIVAFSNRDAFRSFNDEAVPDHYWFDCHVARWNDSAGQDGNGGWDLLSNEDPDYLYMLPHPSTFPENKQRHPQGVNAVRLEDCRHPRVALGANDTPIIAHISSVVPGTEHSVEVRQWDGNNWTDLADALDITGFDPVLHAFVLDTNSRPVISVDGGPNNTPTIWQLGMSGSWSQIGADETERAITSLRPLQGGGLLGGGIANGDASVYLSSGNTWLALGDILDVSPWAQVFELEVLEAGGEFFAAWVEGPAQGNRDIFVARWLADSARWELLGGGPVDLQIDEDASNLQIALDAQGHLLVRYTVTDIEGLAREYEMKNSKHRFDRRTFLKACGLGAGAFFLPSLARGDSNALQPPRRIIFMMSELGWNPFEFRMKPPGAPDEVLLRSAYHPSYKNQPDPLTWELDLKRTPREDFSYALEPLYDLREHALVLDGLGMLSIGLDGLGDAHAKGWNHALSGYPADGFITGQRAMGGRPSLDMQIAKHLRAQNPNLTDLTALHFYINHAWWGGGVDTFHHFFYDEGPSGEIVKVPTESNPKAVFDKLFPGGMFGGESLDSVAESKILEELEAGYSEMRPNLSTRDKQKLDLHRRTVSDIKNRIDALRNLECTVPAEPTNPRDLPDSDAFEQNLEAFFEMTTVALSCGLTRVVSMQLPNSSGVRSSFYGAGDYDFHEWYSHGTNPPKRWRGVENANVTEEEHNKFLDASPVIANKNRFHVELAARLARKLQQVPDGEGTLLDSTLIVLMDEISHGSHGHDQWPVVMLGGFGGAFRTGRYIRFPRTNPSPSFNSSGSYAGVPHNHLLVSIAQAMGMPINDMGVQSVYARRGGYAGQNISLTGPLQQLY</sequence>
<dbReference type="Proteomes" id="UP000708148">
    <property type="component" value="Unassembled WGS sequence"/>
</dbReference>
<protein>
    <recommendedName>
        <fullName evidence="3">DUF1552 domain-containing protein</fullName>
    </recommendedName>
</protein>
<dbReference type="EMBL" id="CAJHUC010000317">
    <property type="protein sequence ID" value="CAD7695181.1"/>
    <property type="molecule type" value="Genomic_DNA"/>
</dbReference>
<evidence type="ECO:0000313" key="1">
    <source>
        <dbReference type="EMBL" id="CAD7695181.1"/>
    </source>
</evidence>
<reference evidence="1" key="1">
    <citation type="submission" date="2020-12" db="EMBL/GenBank/DDBJ databases">
        <authorList>
            <person name="Iha C."/>
        </authorList>
    </citation>
    <scope>NUCLEOTIDE SEQUENCE</scope>
</reference>
<dbReference type="AlphaFoldDB" id="A0A8S1IV98"/>
<dbReference type="Pfam" id="PF07586">
    <property type="entry name" value="HXXSHH"/>
    <property type="match status" value="1"/>
</dbReference>
<evidence type="ECO:0000313" key="2">
    <source>
        <dbReference type="Proteomes" id="UP000708148"/>
    </source>
</evidence>
<name>A0A8S1IV98_9CHLO</name>
<evidence type="ECO:0008006" key="3">
    <source>
        <dbReference type="Google" id="ProtNLM"/>
    </source>
</evidence>
<proteinExistence type="predicted"/>
<organism evidence="1 2">
    <name type="scientific">Ostreobium quekettii</name>
    <dbReference type="NCBI Taxonomy" id="121088"/>
    <lineage>
        <taxon>Eukaryota</taxon>
        <taxon>Viridiplantae</taxon>
        <taxon>Chlorophyta</taxon>
        <taxon>core chlorophytes</taxon>
        <taxon>Ulvophyceae</taxon>
        <taxon>TCBD clade</taxon>
        <taxon>Bryopsidales</taxon>
        <taxon>Ostreobineae</taxon>
        <taxon>Ostreobiaceae</taxon>
        <taxon>Ostreobium</taxon>
    </lineage>
</organism>
<feature type="non-terminal residue" evidence="1">
    <location>
        <position position="1"/>
    </location>
</feature>
<gene>
    <name evidence="1" type="ORF">OSTQU699_LOCUS542</name>
</gene>
<dbReference type="InterPro" id="IPR011447">
    <property type="entry name" value="DUF1552"/>
</dbReference>
<comment type="caution">
    <text evidence="1">The sequence shown here is derived from an EMBL/GenBank/DDBJ whole genome shotgun (WGS) entry which is preliminary data.</text>
</comment>